<comment type="caution">
    <text evidence="4">The sequence shown here is derived from an EMBL/GenBank/DDBJ whole genome shotgun (WGS) entry which is preliminary data.</text>
</comment>
<evidence type="ECO:0000313" key="5">
    <source>
        <dbReference type="Proteomes" id="UP001190700"/>
    </source>
</evidence>
<dbReference type="EMBL" id="LGRX02029516">
    <property type="protein sequence ID" value="KAK3246743.1"/>
    <property type="molecule type" value="Genomic_DNA"/>
</dbReference>
<reference evidence="4 5" key="1">
    <citation type="journal article" date="2015" name="Genome Biol. Evol.">
        <title>Comparative Genomics of a Bacterivorous Green Alga Reveals Evolutionary Causalities and Consequences of Phago-Mixotrophic Mode of Nutrition.</title>
        <authorList>
            <person name="Burns J.A."/>
            <person name="Paasch A."/>
            <person name="Narechania A."/>
            <person name="Kim E."/>
        </authorList>
    </citation>
    <scope>NUCLEOTIDE SEQUENCE [LARGE SCALE GENOMIC DNA]</scope>
    <source>
        <strain evidence="4 5">PLY_AMNH</strain>
    </source>
</reference>
<evidence type="ECO:0000259" key="3">
    <source>
        <dbReference type="Pfam" id="PF09296"/>
    </source>
</evidence>
<dbReference type="GO" id="GO:0019677">
    <property type="term" value="P:NAD+ catabolic process"/>
    <property type="evidence" value="ECO:0007669"/>
    <property type="project" value="TreeGrafter"/>
</dbReference>
<feature type="domain" description="NADH pyrophosphatase-like N-terminal" evidence="3">
    <location>
        <begin position="49"/>
        <end position="145"/>
    </location>
</feature>
<dbReference type="GO" id="GO:0035529">
    <property type="term" value="F:NADH pyrophosphatase activity"/>
    <property type="evidence" value="ECO:0007669"/>
    <property type="project" value="TreeGrafter"/>
</dbReference>
<dbReference type="GO" id="GO:0006742">
    <property type="term" value="P:NADP+ catabolic process"/>
    <property type="evidence" value="ECO:0007669"/>
    <property type="project" value="TreeGrafter"/>
</dbReference>
<evidence type="ECO:0000313" key="4">
    <source>
        <dbReference type="EMBL" id="KAK3246743.1"/>
    </source>
</evidence>
<sequence>MRRQVPADITTSTLSQGTPFYTSTLNRAAELRSDAKFLEEAIDSSRAKAAPVWEGKSLISEGAAALPLLRDVISEGPIATEDLIFLGLADNGDPIFAVEIPTQEMAAQVEDLSSEARFAQLRAEGPSLAMQQAALLGLARSMVLWSAGQRFCGACGAATAPYRAGHARKCTGAECSRRCYPRLDPAIIVQTICGDFCLLGHNKRWVDGRYSLLAGFAE</sequence>
<dbReference type="InterPro" id="IPR015375">
    <property type="entry name" value="NADH_PPase-like_N"/>
</dbReference>
<dbReference type="SUPFAM" id="SSF55811">
    <property type="entry name" value="Nudix"/>
    <property type="match status" value="1"/>
</dbReference>
<dbReference type="Proteomes" id="UP001190700">
    <property type="component" value="Unassembled WGS sequence"/>
</dbReference>
<protein>
    <recommendedName>
        <fullName evidence="3">NADH pyrophosphatase-like N-terminal domain-containing protein</fullName>
    </recommendedName>
</protein>
<dbReference type="AlphaFoldDB" id="A0AAE0F004"/>
<keyword evidence="5" id="KW-1185">Reference proteome</keyword>
<comment type="cofactor">
    <cofactor evidence="1">
        <name>Mg(2+)</name>
        <dbReference type="ChEBI" id="CHEBI:18420"/>
    </cofactor>
</comment>
<accession>A0AAE0F004</accession>
<evidence type="ECO:0000256" key="2">
    <source>
        <dbReference type="ARBA" id="ARBA00022801"/>
    </source>
</evidence>
<evidence type="ECO:0000256" key="1">
    <source>
        <dbReference type="ARBA" id="ARBA00001946"/>
    </source>
</evidence>
<gene>
    <name evidence="4" type="ORF">CYMTET_43729</name>
</gene>
<name>A0AAE0F004_9CHLO</name>
<dbReference type="PANTHER" id="PTHR42904:SF8">
    <property type="entry name" value="NAD(+) DIPHOSPHATASE"/>
    <property type="match status" value="1"/>
</dbReference>
<dbReference type="PANTHER" id="PTHR42904">
    <property type="entry name" value="NUDIX HYDROLASE, NUDC SUBFAMILY"/>
    <property type="match status" value="1"/>
</dbReference>
<feature type="non-terminal residue" evidence="4">
    <location>
        <position position="218"/>
    </location>
</feature>
<proteinExistence type="predicted"/>
<dbReference type="GO" id="GO:0005829">
    <property type="term" value="C:cytosol"/>
    <property type="evidence" value="ECO:0007669"/>
    <property type="project" value="TreeGrafter"/>
</dbReference>
<dbReference type="Pfam" id="PF09296">
    <property type="entry name" value="NUDIX-like"/>
    <property type="match status" value="1"/>
</dbReference>
<dbReference type="InterPro" id="IPR050241">
    <property type="entry name" value="NAD-cap_RNA_hydrolase_NudC"/>
</dbReference>
<organism evidence="4 5">
    <name type="scientific">Cymbomonas tetramitiformis</name>
    <dbReference type="NCBI Taxonomy" id="36881"/>
    <lineage>
        <taxon>Eukaryota</taxon>
        <taxon>Viridiplantae</taxon>
        <taxon>Chlorophyta</taxon>
        <taxon>Pyramimonadophyceae</taxon>
        <taxon>Pyramimonadales</taxon>
        <taxon>Pyramimonadaceae</taxon>
        <taxon>Cymbomonas</taxon>
    </lineage>
</organism>
<keyword evidence="2" id="KW-0378">Hydrolase</keyword>
<dbReference type="InterPro" id="IPR015797">
    <property type="entry name" value="NUDIX_hydrolase-like_dom_sf"/>
</dbReference>
<dbReference type="Gene3D" id="3.90.79.20">
    <property type="match status" value="1"/>
</dbReference>
<dbReference type="GO" id="GO:0005777">
    <property type="term" value="C:peroxisome"/>
    <property type="evidence" value="ECO:0007669"/>
    <property type="project" value="TreeGrafter"/>
</dbReference>